<dbReference type="PANTHER" id="PTHR38791">
    <property type="entry name" value="ZN(II)2CYS6 TRANSCRIPTION FACTOR (EUROFUNG)-RELATED-RELATED"/>
    <property type="match status" value="1"/>
</dbReference>
<dbReference type="GeneID" id="73326857"/>
<sequence>MLCHGYRDPSAIQIRDESRAVEQKVFARRGHGVFHKASPTVFELNWDTRARHAFFTTYIHGFTRSMSEVAYYYREAKPCDHVSASVEAVSLAFMAAQTGSLQLSRFANASYVAAIQRLGHTLQDLDADLAEEALQSVLLLDMYEKLVHRNPQSSHSWLSHARGGLSLLGAREGSIVSSTTGCQVAARLVTAVTVSCATVGGRVPPELAKVRRNIGYRVKSIKWSFLGLLGQVVNLKAGVNRGEISTYLLLVKAKHLDEQFEYLNRARPSDWQPKTIYTGTDARVLGNSYDVHQEHYITQVSNAIHTLRLILYNIVRSNIPDQLRSKENDFSKKVRESVNPICASVPQFILPGVHFTNSIPFSPVQQLHCSTLLAPMYLVNQVSEDLLVKEWVRRCFKFMWESGGLKAAKDIMDAMDRRSDLDYWTVYAMTGSYAIAA</sequence>
<dbReference type="PANTHER" id="PTHR38791:SF11">
    <property type="entry name" value="ZN(II)2CYS6 TRANSCRIPTION FACTOR (EUROFUNG)"/>
    <property type="match status" value="1"/>
</dbReference>
<protein>
    <recommendedName>
        <fullName evidence="3">C6 transcription factor</fullName>
    </recommendedName>
</protein>
<name>A0AA37P7V4_9PEZI</name>
<dbReference type="RefSeq" id="XP_049128224.1">
    <property type="nucleotide sequence ID" value="XM_049272267.1"/>
</dbReference>
<evidence type="ECO:0000313" key="1">
    <source>
        <dbReference type="EMBL" id="GKT45874.1"/>
    </source>
</evidence>
<keyword evidence="2" id="KW-1185">Reference proteome</keyword>
<evidence type="ECO:0000313" key="2">
    <source>
        <dbReference type="Proteomes" id="UP001055115"/>
    </source>
</evidence>
<accession>A0AA37P7V4</accession>
<gene>
    <name evidence="1" type="ORF">ColSpa_06055</name>
</gene>
<organism evidence="1 2">
    <name type="scientific">Colletotrichum spaethianum</name>
    <dbReference type="NCBI Taxonomy" id="700344"/>
    <lineage>
        <taxon>Eukaryota</taxon>
        <taxon>Fungi</taxon>
        <taxon>Dikarya</taxon>
        <taxon>Ascomycota</taxon>
        <taxon>Pezizomycotina</taxon>
        <taxon>Sordariomycetes</taxon>
        <taxon>Hypocreomycetidae</taxon>
        <taxon>Glomerellales</taxon>
        <taxon>Glomerellaceae</taxon>
        <taxon>Colletotrichum</taxon>
        <taxon>Colletotrichum spaethianum species complex</taxon>
    </lineage>
</organism>
<proteinExistence type="predicted"/>
<reference evidence="1 2" key="1">
    <citation type="submission" date="2022-03" db="EMBL/GenBank/DDBJ databases">
        <title>Genome data of Colletotrichum spp.</title>
        <authorList>
            <person name="Utami Y.D."/>
            <person name="Hiruma K."/>
        </authorList>
    </citation>
    <scope>NUCLEOTIDE SEQUENCE [LARGE SCALE GENOMIC DNA]</scope>
    <source>
        <strain evidence="1 2">MAFF 239500</strain>
    </source>
</reference>
<dbReference type="AlphaFoldDB" id="A0AA37P7V4"/>
<dbReference type="Proteomes" id="UP001055115">
    <property type="component" value="Unassembled WGS sequence"/>
</dbReference>
<dbReference type="EMBL" id="BQXU01000014">
    <property type="protein sequence ID" value="GKT45874.1"/>
    <property type="molecule type" value="Genomic_DNA"/>
</dbReference>
<dbReference type="InterPro" id="IPR053175">
    <property type="entry name" value="DHMBA_Reg_Transcription_Factor"/>
</dbReference>
<evidence type="ECO:0008006" key="3">
    <source>
        <dbReference type="Google" id="ProtNLM"/>
    </source>
</evidence>
<comment type="caution">
    <text evidence="1">The sequence shown here is derived from an EMBL/GenBank/DDBJ whole genome shotgun (WGS) entry which is preliminary data.</text>
</comment>